<dbReference type="Gene3D" id="3.90.1720.80">
    <property type="match status" value="1"/>
</dbReference>
<reference evidence="1 2" key="1">
    <citation type="submission" date="2016-01" db="EMBL/GenBank/DDBJ databases">
        <authorList>
            <person name="Oliw E.H."/>
        </authorList>
    </citation>
    <scope>NUCLEOTIDE SEQUENCE [LARGE SCALE GENOMIC DNA]</scope>
    <source>
        <strain evidence="1 2">Zutra 3-1</strain>
    </source>
</reference>
<gene>
    <name evidence="1" type="ORF">AGR7C_Lc150046</name>
</gene>
<dbReference type="EMBL" id="FBWG01000033">
    <property type="protein sequence ID" value="CUX51462.1"/>
    <property type="molecule type" value="Genomic_DNA"/>
</dbReference>
<dbReference type="AlphaFoldDB" id="A0A1S7RFE3"/>
<name>A0A1S7RFE3_9HYPH</name>
<dbReference type="Proteomes" id="UP000191987">
    <property type="component" value="Unassembled WGS sequence"/>
</dbReference>
<evidence type="ECO:0000313" key="2">
    <source>
        <dbReference type="Proteomes" id="UP000191987"/>
    </source>
</evidence>
<dbReference type="Gene3D" id="4.10.280.80">
    <property type="match status" value="1"/>
</dbReference>
<accession>A0A1S7RFE3</accession>
<dbReference type="Pfam" id="PF14113">
    <property type="entry name" value="Tae4"/>
    <property type="match status" value="1"/>
</dbReference>
<dbReference type="InterPro" id="IPR025562">
    <property type="entry name" value="Tae4"/>
</dbReference>
<evidence type="ECO:0008006" key="3">
    <source>
        <dbReference type="Google" id="ProtNLM"/>
    </source>
</evidence>
<evidence type="ECO:0000313" key="1">
    <source>
        <dbReference type="EMBL" id="CUX51462.1"/>
    </source>
</evidence>
<proteinExistence type="predicted"/>
<organism evidence="1 2">
    <name type="scientific">Agrobacterium deltaense Zutra 3/1</name>
    <dbReference type="NCBI Taxonomy" id="1183427"/>
    <lineage>
        <taxon>Bacteria</taxon>
        <taxon>Pseudomonadati</taxon>
        <taxon>Pseudomonadota</taxon>
        <taxon>Alphaproteobacteria</taxon>
        <taxon>Hyphomicrobiales</taxon>
        <taxon>Rhizobiaceae</taxon>
        <taxon>Rhizobium/Agrobacterium group</taxon>
        <taxon>Agrobacterium</taxon>
    </lineage>
</organism>
<sequence length="170" mass="18742">MGRTMRVNFDTLYKNYPSSDPSHPNYLSQRDLFTEIGWDDFIGNPNYHNTCAIRVSIAFVKSGINIVPASHRIQKGPYAGKGIDVNMRRLASLMKRTSYLGEPEPFTPATARNGIGARNGVVAFNNIPGYTGGGHIDLVRGGSEATQCASACYYNSETIWFWPLQSSRGS</sequence>
<protein>
    <recommendedName>
        <fullName evidence="3">Type VI secretion system amidase effector protein Tae</fullName>
    </recommendedName>
</protein>